<dbReference type="InterPro" id="IPR001851">
    <property type="entry name" value="ABC_transp_permease"/>
</dbReference>
<keyword evidence="7 9" id="KW-0472">Membrane</keyword>
<dbReference type="AlphaFoldDB" id="A0A4R1RSN0"/>
<gene>
    <name evidence="10" type="ORF">EDC14_101283</name>
</gene>
<evidence type="ECO:0000256" key="4">
    <source>
        <dbReference type="ARBA" id="ARBA00022519"/>
    </source>
</evidence>
<keyword evidence="5 9" id="KW-0812">Transmembrane</keyword>
<evidence type="ECO:0000256" key="9">
    <source>
        <dbReference type="SAM" id="Phobius"/>
    </source>
</evidence>
<evidence type="ECO:0000256" key="8">
    <source>
        <dbReference type="ARBA" id="ARBA00039381"/>
    </source>
</evidence>
<evidence type="ECO:0000256" key="3">
    <source>
        <dbReference type="ARBA" id="ARBA00022475"/>
    </source>
</evidence>
<evidence type="ECO:0000256" key="5">
    <source>
        <dbReference type="ARBA" id="ARBA00022692"/>
    </source>
</evidence>
<keyword evidence="11" id="KW-1185">Reference proteome</keyword>
<keyword evidence="3" id="KW-1003">Cell membrane</keyword>
<dbReference type="Pfam" id="PF02653">
    <property type="entry name" value="BPD_transp_2"/>
    <property type="match status" value="1"/>
</dbReference>
<organism evidence="10 11">
    <name type="scientific">Hydrogenispora ethanolica</name>
    <dbReference type="NCBI Taxonomy" id="1082276"/>
    <lineage>
        <taxon>Bacteria</taxon>
        <taxon>Bacillati</taxon>
        <taxon>Bacillota</taxon>
        <taxon>Hydrogenispora</taxon>
    </lineage>
</organism>
<dbReference type="OrthoDB" id="9784538at2"/>
<dbReference type="GO" id="GO:0005886">
    <property type="term" value="C:plasma membrane"/>
    <property type="evidence" value="ECO:0007669"/>
    <property type="project" value="UniProtKB-SubCell"/>
</dbReference>
<dbReference type="GO" id="GO:0022857">
    <property type="term" value="F:transmembrane transporter activity"/>
    <property type="evidence" value="ECO:0007669"/>
    <property type="project" value="InterPro"/>
</dbReference>
<feature type="transmembrane region" description="Helical" evidence="9">
    <location>
        <begin position="29"/>
        <end position="50"/>
    </location>
</feature>
<dbReference type="Proteomes" id="UP000295008">
    <property type="component" value="Unassembled WGS sequence"/>
</dbReference>
<feature type="transmembrane region" description="Helical" evidence="9">
    <location>
        <begin position="226"/>
        <end position="250"/>
    </location>
</feature>
<proteinExistence type="predicted"/>
<comment type="caution">
    <text evidence="10">The sequence shown here is derived from an EMBL/GenBank/DDBJ whole genome shotgun (WGS) entry which is preliminary data.</text>
</comment>
<accession>A0A4R1RSN0</accession>
<evidence type="ECO:0000313" key="10">
    <source>
        <dbReference type="EMBL" id="TCL69386.1"/>
    </source>
</evidence>
<feature type="transmembrane region" description="Helical" evidence="9">
    <location>
        <begin position="286"/>
        <end position="305"/>
    </location>
</feature>
<protein>
    <recommendedName>
        <fullName evidence="8">Autoinducer 2 import system permease protein LsrD</fullName>
    </recommendedName>
</protein>
<dbReference type="PANTHER" id="PTHR32196">
    <property type="entry name" value="ABC TRANSPORTER PERMEASE PROTEIN YPHD-RELATED-RELATED"/>
    <property type="match status" value="1"/>
</dbReference>
<reference evidence="10 11" key="1">
    <citation type="submission" date="2019-03" db="EMBL/GenBank/DDBJ databases">
        <title>Genomic Encyclopedia of Type Strains, Phase IV (KMG-IV): sequencing the most valuable type-strain genomes for metagenomic binning, comparative biology and taxonomic classification.</title>
        <authorList>
            <person name="Goeker M."/>
        </authorList>
    </citation>
    <scope>NUCLEOTIDE SEQUENCE [LARGE SCALE GENOMIC DNA]</scope>
    <source>
        <strain evidence="10 11">LX-B</strain>
    </source>
</reference>
<evidence type="ECO:0000313" key="11">
    <source>
        <dbReference type="Proteomes" id="UP000295008"/>
    </source>
</evidence>
<keyword evidence="2" id="KW-0813">Transport</keyword>
<feature type="transmembrane region" description="Helical" evidence="9">
    <location>
        <begin position="136"/>
        <end position="158"/>
    </location>
</feature>
<feature type="transmembrane region" description="Helical" evidence="9">
    <location>
        <begin position="105"/>
        <end position="124"/>
    </location>
</feature>
<dbReference type="PANTHER" id="PTHR32196:SF71">
    <property type="entry name" value="AUTOINDUCER 2 IMPORT SYSTEM PERMEASE PROTEIN LSRD"/>
    <property type="match status" value="1"/>
</dbReference>
<dbReference type="EMBL" id="SLUN01000012">
    <property type="protein sequence ID" value="TCL69386.1"/>
    <property type="molecule type" value="Genomic_DNA"/>
</dbReference>
<evidence type="ECO:0000256" key="7">
    <source>
        <dbReference type="ARBA" id="ARBA00023136"/>
    </source>
</evidence>
<evidence type="ECO:0000256" key="2">
    <source>
        <dbReference type="ARBA" id="ARBA00022448"/>
    </source>
</evidence>
<name>A0A4R1RSN0_HYDET</name>
<evidence type="ECO:0000256" key="1">
    <source>
        <dbReference type="ARBA" id="ARBA00004651"/>
    </source>
</evidence>
<dbReference type="RefSeq" id="WP_132014403.1">
    <property type="nucleotide sequence ID" value="NZ_SLUN01000012.1"/>
</dbReference>
<evidence type="ECO:0000256" key="6">
    <source>
        <dbReference type="ARBA" id="ARBA00022989"/>
    </source>
</evidence>
<sequence length="330" mass="34594">MARQSEITATAKSSTGVAGFFKNANNMKLWLWVATLVLIVISGIISPGYVQPENLLRLLRQAVPFGFIAIGQTLAMLTGHVDLSVQSVTVFAGMLGSTYMMGSDANLLSAFILVAGMAATFGLLNGLGITKLGINPFVMTLGTGIMLDGLTMVFTGGATKGTASPILKYIGTGRLFDFFPVSILVWIIASVLVVLILKRTTFGRKVYAVGANKKVAELSGIHADRLIIGVYVISAIMSTIAGFIVCGYIGTGTLDLGDDYKMTSMAAVIMGGTLFRGGVGGYAGTAAAVITITALTGLLTILNISEPMRRMIYGAIILAVLAITSRSKKE</sequence>
<keyword evidence="6 9" id="KW-1133">Transmembrane helix</keyword>
<comment type="subcellular location">
    <subcellularLocation>
        <location evidence="1">Cell membrane</location>
        <topology evidence="1">Multi-pass membrane protein</topology>
    </subcellularLocation>
</comment>
<keyword evidence="4" id="KW-0997">Cell inner membrane</keyword>
<feature type="transmembrane region" description="Helical" evidence="9">
    <location>
        <begin position="178"/>
        <end position="197"/>
    </location>
</feature>
<dbReference type="CDD" id="cd06579">
    <property type="entry name" value="TM_PBP1_transp_AraH_like"/>
    <property type="match status" value="1"/>
</dbReference>